<sequence length="268" mass="26315">MFGTGSRRFGAGLVSVAAVSALTLGASGIATAAPAPAAPAPAAPSAAPNTIPLGEIPFDAELAAALRMIKQAGIDKIAIEAAKAVLGTVGQLSVSQAVATPSAATTDPLAVLKALGITPLSPSVAPMCATPTADNPFGLVTAGAGAVKGPWPLKVATPAVPLDLPTVKIDPNIVKDGSTAYAFVPAAADSGANGKMQVAWFNTTTLQGGFADLTTVAKNSPLLALIPGISGLRLAPVNTGKGTVLSAVYGTAQVGNRSCYFLPAVGIV</sequence>
<comment type="caution">
    <text evidence="2">The sequence shown here is derived from an EMBL/GenBank/DDBJ whole genome shotgun (WGS) entry which is preliminary data.</text>
</comment>
<dbReference type="Proteomes" id="UP000035034">
    <property type="component" value="Unassembled WGS sequence"/>
</dbReference>
<evidence type="ECO:0000313" key="3">
    <source>
        <dbReference type="Proteomes" id="UP000035034"/>
    </source>
</evidence>
<dbReference type="AlphaFoldDB" id="H0R1J4"/>
<dbReference type="EMBL" id="BAEH01000070">
    <property type="protein sequence ID" value="GAB18945.1"/>
    <property type="molecule type" value="Genomic_DNA"/>
</dbReference>
<dbReference type="OrthoDB" id="4381673at2"/>
<gene>
    <name evidence="2" type="ORF">GOEFS_070_00290</name>
</gene>
<dbReference type="STRING" id="1077974.GOEFS_070_00290"/>
<evidence type="ECO:0000313" key="2">
    <source>
        <dbReference type="EMBL" id="GAB18945.1"/>
    </source>
</evidence>
<reference evidence="2 3" key="1">
    <citation type="submission" date="2011-12" db="EMBL/GenBank/DDBJ databases">
        <title>Whole genome shotgun sequence of Gordonia effusa NBRC 100432.</title>
        <authorList>
            <person name="Yoshida I."/>
            <person name="Takarada H."/>
            <person name="Hosoyama A."/>
            <person name="Tsuchikane K."/>
            <person name="Katsumata H."/>
            <person name="Yamazaki S."/>
            <person name="Fujita N."/>
        </authorList>
    </citation>
    <scope>NUCLEOTIDE SEQUENCE [LARGE SCALE GENOMIC DNA]</scope>
    <source>
        <strain evidence="2 3">NBRC 100432</strain>
    </source>
</reference>
<feature type="chain" id="PRO_5003537113" description="Secreted protein" evidence="1">
    <location>
        <begin position="33"/>
        <end position="268"/>
    </location>
</feature>
<keyword evidence="1" id="KW-0732">Signal</keyword>
<feature type="signal peptide" evidence="1">
    <location>
        <begin position="1"/>
        <end position="32"/>
    </location>
</feature>
<dbReference type="RefSeq" id="WP_007318281.1">
    <property type="nucleotide sequence ID" value="NZ_BAEH01000070.1"/>
</dbReference>
<evidence type="ECO:0008006" key="4">
    <source>
        <dbReference type="Google" id="ProtNLM"/>
    </source>
</evidence>
<organism evidence="2 3">
    <name type="scientific">Gordonia effusa NBRC 100432</name>
    <dbReference type="NCBI Taxonomy" id="1077974"/>
    <lineage>
        <taxon>Bacteria</taxon>
        <taxon>Bacillati</taxon>
        <taxon>Actinomycetota</taxon>
        <taxon>Actinomycetes</taxon>
        <taxon>Mycobacteriales</taxon>
        <taxon>Gordoniaceae</taxon>
        <taxon>Gordonia</taxon>
    </lineage>
</organism>
<dbReference type="eggNOG" id="ENOG5033T5F">
    <property type="taxonomic scope" value="Bacteria"/>
</dbReference>
<protein>
    <recommendedName>
        <fullName evidence="4">Secreted protein</fullName>
    </recommendedName>
</protein>
<evidence type="ECO:0000256" key="1">
    <source>
        <dbReference type="SAM" id="SignalP"/>
    </source>
</evidence>
<proteinExistence type="predicted"/>
<accession>H0R1J4</accession>
<name>H0R1J4_9ACTN</name>
<keyword evidence="3" id="KW-1185">Reference proteome</keyword>